<accession>A0ABS0APJ8</accession>
<dbReference type="EMBL" id="ARXX01000016">
    <property type="protein sequence ID" value="MBF5056060.1"/>
    <property type="molecule type" value="Genomic_DNA"/>
</dbReference>
<comment type="caution">
    <text evidence="1">The sequence shown here is derived from an EMBL/GenBank/DDBJ whole genome shotgun (WGS) entry which is preliminary data.</text>
</comment>
<evidence type="ECO:0000313" key="2">
    <source>
        <dbReference type="Proteomes" id="UP000662703"/>
    </source>
</evidence>
<keyword evidence="2" id="KW-1185">Reference proteome</keyword>
<sequence length="74" mass="8105">MYFVYSIDEPGAGDAANTVAANLGLRFGESPDFYLGRCEAAGEDSFTLLDMRRTVELKTEYLSFRGTEPGPMVS</sequence>
<name>A0ABS0APJ8_9GAMM</name>
<organism evidence="1 2">
    <name type="scientific">Alloalcanivorax profundimaris</name>
    <dbReference type="NCBI Taxonomy" id="2735259"/>
    <lineage>
        <taxon>Bacteria</taxon>
        <taxon>Pseudomonadati</taxon>
        <taxon>Pseudomonadota</taxon>
        <taxon>Gammaproteobacteria</taxon>
        <taxon>Oceanospirillales</taxon>
        <taxon>Alcanivoracaceae</taxon>
        <taxon>Alloalcanivorax</taxon>
    </lineage>
</organism>
<gene>
    <name evidence="1" type="ORF">Y5W_01354</name>
</gene>
<evidence type="ECO:0000313" key="1">
    <source>
        <dbReference type="EMBL" id="MBF5056060.1"/>
    </source>
</evidence>
<reference evidence="1 2" key="1">
    <citation type="submission" date="2012-09" db="EMBL/GenBank/DDBJ databases">
        <title>Genome Sequence of alkane-degrading Bacterium Alcanivorax sp. 521-1.</title>
        <authorList>
            <person name="Lai Q."/>
            <person name="Shao Z."/>
        </authorList>
    </citation>
    <scope>NUCLEOTIDE SEQUENCE [LARGE SCALE GENOMIC DNA]</scope>
    <source>
        <strain evidence="1 2">521-1</strain>
    </source>
</reference>
<dbReference type="Proteomes" id="UP000662703">
    <property type="component" value="Unassembled WGS sequence"/>
</dbReference>
<proteinExistence type="predicted"/>
<protein>
    <submittedName>
        <fullName evidence="1">Uncharacterized protein</fullName>
    </submittedName>
</protein>